<dbReference type="InterPro" id="IPR001680">
    <property type="entry name" value="WD40_rpt"/>
</dbReference>
<feature type="repeat" description="WD" evidence="3">
    <location>
        <begin position="747"/>
        <end position="779"/>
    </location>
</feature>
<feature type="repeat" description="WD" evidence="3">
    <location>
        <begin position="493"/>
        <end position="526"/>
    </location>
</feature>
<dbReference type="Pfam" id="PF00400">
    <property type="entry name" value="WD40"/>
    <property type="match status" value="7"/>
</dbReference>
<dbReference type="InterPro" id="IPR019775">
    <property type="entry name" value="WD40_repeat_CS"/>
</dbReference>
<dbReference type="OrthoDB" id="674604at2759"/>
<dbReference type="Gene3D" id="2.130.10.10">
    <property type="entry name" value="YVTN repeat-like/Quinoprotein amine dehydrogenase"/>
    <property type="match status" value="4"/>
</dbReference>
<evidence type="ECO:0000256" key="3">
    <source>
        <dbReference type="PROSITE-ProRule" id="PRU00221"/>
    </source>
</evidence>
<accession>A0A0L0DJ97</accession>
<dbReference type="Proteomes" id="UP000054408">
    <property type="component" value="Unassembled WGS sequence"/>
</dbReference>
<feature type="repeat" description="WD" evidence="3">
    <location>
        <begin position="249"/>
        <end position="288"/>
    </location>
</feature>
<keyword evidence="6" id="KW-1185">Reference proteome</keyword>
<dbReference type="PANTHER" id="PTHR19848:SF8">
    <property type="entry name" value="F-BOX AND WD REPEAT DOMAIN CONTAINING 7"/>
    <property type="match status" value="1"/>
</dbReference>
<evidence type="ECO:0000313" key="5">
    <source>
        <dbReference type="EMBL" id="KNC52382.1"/>
    </source>
</evidence>
<dbReference type="InterPro" id="IPR020472">
    <property type="entry name" value="WD40_PAC1"/>
</dbReference>
<dbReference type="RefSeq" id="XP_013755427.1">
    <property type="nucleotide sequence ID" value="XM_013899973.1"/>
</dbReference>
<dbReference type="SMART" id="SM00320">
    <property type="entry name" value="WD40"/>
    <property type="match status" value="13"/>
</dbReference>
<dbReference type="PROSITE" id="PS00678">
    <property type="entry name" value="WD_REPEATS_1"/>
    <property type="match status" value="1"/>
</dbReference>
<dbReference type="PROSITE" id="PS50294">
    <property type="entry name" value="WD_REPEATS_REGION"/>
    <property type="match status" value="2"/>
</dbReference>
<feature type="repeat" description="WD" evidence="3">
    <location>
        <begin position="705"/>
        <end position="746"/>
    </location>
</feature>
<proteinExistence type="predicted"/>
<evidence type="ECO:0000256" key="2">
    <source>
        <dbReference type="ARBA" id="ARBA00022737"/>
    </source>
</evidence>
<gene>
    <name evidence="5" type="ORF">AMSG_08354</name>
</gene>
<feature type="repeat" description="WD" evidence="3">
    <location>
        <begin position="304"/>
        <end position="330"/>
    </location>
</feature>
<dbReference type="CDD" id="cd00200">
    <property type="entry name" value="WD40"/>
    <property type="match status" value="2"/>
</dbReference>
<dbReference type="InterPro" id="IPR036322">
    <property type="entry name" value="WD40_repeat_dom_sf"/>
</dbReference>
<dbReference type="OMA" id="HESTIME"/>
<evidence type="ECO:0000313" key="6">
    <source>
        <dbReference type="Proteomes" id="UP000054408"/>
    </source>
</evidence>
<protein>
    <submittedName>
        <fullName evidence="5">Ribosome assembly protein 4</fullName>
    </submittedName>
</protein>
<dbReference type="InterPro" id="IPR015943">
    <property type="entry name" value="WD40/YVTN_repeat-like_dom_sf"/>
</dbReference>
<organism evidence="5 6">
    <name type="scientific">Thecamonas trahens ATCC 50062</name>
    <dbReference type="NCBI Taxonomy" id="461836"/>
    <lineage>
        <taxon>Eukaryota</taxon>
        <taxon>Apusozoa</taxon>
        <taxon>Apusomonadida</taxon>
        <taxon>Apusomonadidae</taxon>
        <taxon>Thecamonas</taxon>
    </lineage>
</organism>
<dbReference type="GeneID" id="25567066"/>
<name>A0A0L0DJ97_THETB</name>
<dbReference type="PANTHER" id="PTHR19848">
    <property type="entry name" value="WD40 REPEAT PROTEIN"/>
    <property type="match status" value="1"/>
</dbReference>
<evidence type="ECO:0000256" key="1">
    <source>
        <dbReference type="ARBA" id="ARBA00022574"/>
    </source>
</evidence>
<feature type="compositionally biased region" description="Acidic residues" evidence="4">
    <location>
        <begin position="212"/>
        <end position="224"/>
    </location>
</feature>
<dbReference type="eggNOG" id="KOG0274">
    <property type="taxonomic scope" value="Eukaryota"/>
</dbReference>
<feature type="region of interest" description="Disordered" evidence="4">
    <location>
        <begin position="158"/>
        <end position="242"/>
    </location>
</feature>
<dbReference type="EMBL" id="GL349472">
    <property type="protein sequence ID" value="KNC52382.1"/>
    <property type="molecule type" value="Genomic_DNA"/>
</dbReference>
<dbReference type="PROSITE" id="PS50082">
    <property type="entry name" value="WD_REPEATS_2"/>
    <property type="match status" value="6"/>
</dbReference>
<dbReference type="SUPFAM" id="SSF50978">
    <property type="entry name" value="WD40 repeat-like"/>
    <property type="match status" value="3"/>
</dbReference>
<evidence type="ECO:0000256" key="4">
    <source>
        <dbReference type="SAM" id="MobiDB-lite"/>
    </source>
</evidence>
<dbReference type="PRINTS" id="PR00320">
    <property type="entry name" value="GPROTEINBRPT"/>
</dbReference>
<dbReference type="STRING" id="461836.A0A0L0DJ97"/>
<keyword evidence="1 3" id="KW-0853">WD repeat</keyword>
<reference evidence="5 6" key="1">
    <citation type="submission" date="2010-05" db="EMBL/GenBank/DDBJ databases">
        <title>The Genome Sequence of Thecamonas trahens ATCC 50062.</title>
        <authorList>
            <consortium name="The Broad Institute Genome Sequencing Platform"/>
            <person name="Russ C."/>
            <person name="Cuomo C."/>
            <person name="Shea T."/>
            <person name="Young S.K."/>
            <person name="Zeng Q."/>
            <person name="Koehrsen M."/>
            <person name="Haas B."/>
            <person name="Borodovsky M."/>
            <person name="Guigo R."/>
            <person name="Alvarado L."/>
            <person name="Berlin A."/>
            <person name="Bochicchio J."/>
            <person name="Borenstein D."/>
            <person name="Chapman S."/>
            <person name="Chen Z."/>
            <person name="Freedman E."/>
            <person name="Gellesch M."/>
            <person name="Goldberg J."/>
            <person name="Griggs A."/>
            <person name="Gujja S."/>
            <person name="Heilman E."/>
            <person name="Heiman D."/>
            <person name="Hepburn T."/>
            <person name="Howarth C."/>
            <person name="Jen D."/>
            <person name="Larson L."/>
            <person name="Mehta T."/>
            <person name="Park D."/>
            <person name="Pearson M."/>
            <person name="Roberts A."/>
            <person name="Saif S."/>
            <person name="Shenoy N."/>
            <person name="Sisk P."/>
            <person name="Stolte C."/>
            <person name="Sykes S."/>
            <person name="Thomson T."/>
            <person name="Walk T."/>
            <person name="White J."/>
            <person name="Yandava C."/>
            <person name="Burger G."/>
            <person name="Gray M.W."/>
            <person name="Holland P.W.H."/>
            <person name="King N."/>
            <person name="Lang F.B.F."/>
            <person name="Roger A.J."/>
            <person name="Ruiz-Trillo I."/>
            <person name="Lander E."/>
            <person name="Nusbaum C."/>
        </authorList>
    </citation>
    <scope>NUCLEOTIDE SEQUENCE [LARGE SCALE GENOMIC DNA]</scope>
    <source>
        <strain evidence="5 6">ATCC 50062</strain>
    </source>
</reference>
<feature type="compositionally biased region" description="Gly residues" evidence="4">
    <location>
        <begin position="188"/>
        <end position="207"/>
    </location>
</feature>
<dbReference type="AlphaFoldDB" id="A0A0L0DJ97"/>
<sequence length="880" mass="95562">MALVALQKTTVTVGLKSEGRVFVYDKETDGLVVEARVPFRLTALINGPRDVVYLGGEAGNLVAVSLISGTVICSFLGHYADVDWLFFTHGALVSASAVDRSLRRWDIETGACLMRYVGPGDVLTSALVKDGVPGIFAGAFNGRVYLWRCPWSDQLGGGGEASGRPRHLVFDGEMSSSDASHEAPDRPGGTGGGVDEGRVGVSGGGDEVLGEREEDETEEEDESGVELVGSEPPASPLGTTPIMRPWKVMESHIKHIHCMEADENSLFTASNDKSICVWSVHDGSLLQVLKVPQRRTSTQFMVRDGNYLYTANKDKTVRKWDLATGECVAVWVQHCKTIFDLKIHERFLFSSSMDKCVCQWDLVSGQLVQTFRDHHSRTIRAVETDGRVLYSASEDGTVSKWSVATGEHLIKFDNRESHATCMYVDDNSGSLFFSHGAELYRWDLASGICIQRYTGCTDDINVLRVSGSRLWAAGAGAAIYLWDVETGELLTKMMGHSRTVFALVVSEDDGAVFSGSLDKTIRKWRLGGEAVARLRRHHKSIQKLCVHRGILFSGSYDHTIISWDMHVRGPVHLYSAHTKSIKCMLMVDGYMFSGSFDHDIRVWSVEAGTQVGHLTGHRKSVVCLATEPLSAVDISNSALVTSPDGVVRPLSGLASHLRLDYSSGFHPGDPVPDGVHPFPVIYSGSDDCTVRAWRVAGHFACIMVYRGHLRGVQCLEVEPGGRHLLSGSGDGQIRRWSAQTGACVQVFDGHFSSVVSLVQLTRGVLLSSSQDGTVRKWNITVPTLRELCVRKVREMRTAVEHESTIMEELRALRLPRDVTDAILGRVPAMRSEIVARITPELAELFPVSTGGEAGASGASSSGGAGAGAEAGAADAADRAN</sequence>
<feature type="repeat" description="WD" evidence="3">
    <location>
        <begin position="574"/>
        <end position="613"/>
    </location>
</feature>
<feature type="region of interest" description="Disordered" evidence="4">
    <location>
        <begin position="850"/>
        <end position="880"/>
    </location>
</feature>
<keyword evidence="2" id="KW-0677">Repeat</keyword>